<name>A0A1K0I9A4_CUPNE</name>
<evidence type="ECO:0000313" key="1">
    <source>
        <dbReference type="EMBL" id="SCU73399.1"/>
    </source>
</evidence>
<organism evidence="1">
    <name type="scientific">Cupriavidus necator</name>
    <name type="common">Alcaligenes eutrophus</name>
    <name type="synonym">Ralstonia eutropha</name>
    <dbReference type="NCBI Taxonomy" id="106590"/>
    <lineage>
        <taxon>Bacteria</taxon>
        <taxon>Pseudomonadati</taxon>
        <taxon>Pseudomonadota</taxon>
        <taxon>Betaproteobacteria</taxon>
        <taxon>Burkholderiales</taxon>
        <taxon>Burkholderiaceae</taxon>
        <taxon>Cupriavidus</taxon>
    </lineage>
</organism>
<gene>
    <name evidence="1" type="ORF">CNECB9_1090004</name>
</gene>
<sequence>MITLTSATGGAWAAGLSLPQAASVIAQASQSAPRQWKAVFTDPSPAMVMHAMAVRTRRGLESFRRARPAAAFASSPAG</sequence>
<reference evidence="1" key="1">
    <citation type="submission" date="2016-09" db="EMBL/GenBank/DDBJ databases">
        <authorList>
            <person name="Capua I."/>
            <person name="De Benedictis P."/>
            <person name="Joannis T."/>
            <person name="Lombin L.H."/>
            <person name="Cattoli G."/>
        </authorList>
    </citation>
    <scope>NUCLEOTIDE SEQUENCE</scope>
    <source>
        <strain evidence="1">B9</strain>
    </source>
</reference>
<dbReference type="EMBL" id="FMSH01000012">
    <property type="protein sequence ID" value="SCU73399.1"/>
    <property type="molecule type" value="Genomic_DNA"/>
</dbReference>
<dbReference type="AlphaFoldDB" id="A0A1K0I9A4"/>
<proteinExistence type="predicted"/>
<protein>
    <submittedName>
        <fullName evidence="1">Uncharacterized protein</fullName>
    </submittedName>
</protein>
<accession>A0A1K0I9A4</accession>